<dbReference type="AlphaFoldDB" id="A0A0D3B1B1"/>
<evidence type="ECO:0000313" key="3">
    <source>
        <dbReference type="Proteomes" id="UP000032141"/>
    </source>
</evidence>
<dbReference type="STRING" id="109376.A0A0D3B1B1"/>
<name>A0A0D3B1B1_BRAOL</name>
<reference evidence="2" key="2">
    <citation type="submission" date="2015-03" db="UniProtKB">
        <authorList>
            <consortium name="EnsemblPlants"/>
        </authorList>
    </citation>
    <scope>IDENTIFICATION</scope>
</reference>
<dbReference type="InterPro" id="IPR036249">
    <property type="entry name" value="Thioredoxin-like_sf"/>
</dbReference>
<accession>A0A0D3B1B1</accession>
<reference evidence="2 3" key="1">
    <citation type="journal article" date="2014" name="Genome Biol.">
        <title>Transcriptome and methylome profiling reveals relics of genome dominance in the mesopolyploid Brassica oleracea.</title>
        <authorList>
            <person name="Parkin I.A."/>
            <person name="Koh C."/>
            <person name="Tang H."/>
            <person name="Robinson S.J."/>
            <person name="Kagale S."/>
            <person name="Clarke W.E."/>
            <person name="Town C.D."/>
            <person name="Nixon J."/>
            <person name="Krishnakumar V."/>
            <person name="Bidwell S.L."/>
            <person name="Denoeud F."/>
            <person name="Belcram H."/>
            <person name="Links M.G."/>
            <person name="Just J."/>
            <person name="Clarke C."/>
            <person name="Bender T."/>
            <person name="Huebert T."/>
            <person name="Mason A.S."/>
            <person name="Pires J.C."/>
            <person name="Barker G."/>
            <person name="Moore J."/>
            <person name="Walley P.G."/>
            <person name="Manoli S."/>
            <person name="Batley J."/>
            <person name="Edwards D."/>
            <person name="Nelson M.N."/>
            <person name="Wang X."/>
            <person name="Paterson A.H."/>
            <person name="King G."/>
            <person name="Bancroft I."/>
            <person name="Chalhoub B."/>
            <person name="Sharpe A.G."/>
        </authorList>
    </citation>
    <scope>NUCLEOTIDE SEQUENCE</scope>
    <source>
        <strain evidence="2 3">cv. TO1000</strain>
    </source>
</reference>
<keyword evidence="3" id="KW-1185">Reference proteome</keyword>
<dbReference type="PANTHER" id="PTHR45288">
    <property type="entry name" value="THIOREDOXIN FAMILY PROTEIN"/>
    <property type="match status" value="1"/>
</dbReference>
<dbReference type="GO" id="GO:0009507">
    <property type="term" value="C:chloroplast"/>
    <property type="evidence" value="ECO:0007669"/>
    <property type="project" value="TreeGrafter"/>
</dbReference>
<proteinExistence type="predicted"/>
<feature type="domain" description="GST N-terminal" evidence="1">
    <location>
        <begin position="88"/>
        <end position="151"/>
    </location>
</feature>
<dbReference type="HOGENOM" id="CLU_1470171_0_0_1"/>
<dbReference type="PANTHER" id="PTHR45288:SF1">
    <property type="entry name" value="THIOREDOXIN FAMILY PROTEIN"/>
    <property type="match status" value="1"/>
</dbReference>
<dbReference type="Gramene" id="Bo3g010440.1">
    <property type="protein sequence ID" value="Bo3g010440.1"/>
    <property type="gene ID" value="Bo3g010440"/>
</dbReference>
<protein>
    <recommendedName>
        <fullName evidence="1">GST N-terminal domain-containing protein</fullName>
    </recommendedName>
</protein>
<sequence>MGTTLGVCGISSSKSQGSLLRKTLSSDLVPRSRFTSLKGMFSLYIDIQCVFNPFSLDTESMFPFLHFRHVNIDVPSVASLLMWENLQVREMVGVLDLDILYYPCPRGSPNFRPKVNQMGGKQQFPYMVDPNTGVSMYESDGTIKYMSEKYGRFLLLFKHIPKWLIIIFSFSSLLEIDFLISMFG</sequence>
<dbReference type="SUPFAM" id="SSF52833">
    <property type="entry name" value="Thioredoxin-like"/>
    <property type="match status" value="1"/>
</dbReference>
<evidence type="ECO:0000313" key="2">
    <source>
        <dbReference type="EnsemblPlants" id="Bo3g010440.1"/>
    </source>
</evidence>
<dbReference type="Pfam" id="PF13417">
    <property type="entry name" value="GST_N_3"/>
    <property type="match status" value="1"/>
</dbReference>
<dbReference type="EnsemblPlants" id="Bo3g010440.1">
    <property type="protein sequence ID" value="Bo3g010440.1"/>
    <property type="gene ID" value="Bo3g010440"/>
</dbReference>
<dbReference type="Proteomes" id="UP000032141">
    <property type="component" value="Chromosome C3"/>
</dbReference>
<organism evidence="2 3">
    <name type="scientific">Brassica oleracea var. oleracea</name>
    <dbReference type="NCBI Taxonomy" id="109376"/>
    <lineage>
        <taxon>Eukaryota</taxon>
        <taxon>Viridiplantae</taxon>
        <taxon>Streptophyta</taxon>
        <taxon>Embryophyta</taxon>
        <taxon>Tracheophyta</taxon>
        <taxon>Spermatophyta</taxon>
        <taxon>Magnoliopsida</taxon>
        <taxon>eudicotyledons</taxon>
        <taxon>Gunneridae</taxon>
        <taxon>Pentapetalae</taxon>
        <taxon>rosids</taxon>
        <taxon>malvids</taxon>
        <taxon>Brassicales</taxon>
        <taxon>Brassicaceae</taxon>
        <taxon>Brassiceae</taxon>
        <taxon>Brassica</taxon>
    </lineage>
</organism>
<evidence type="ECO:0000259" key="1">
    <source>
        <dbReference type="Pfam" id="PF13417"/>
    </source>
</evidence>
<dbReference type="InterPro" id="IPR004045">
    <property type="entry name" value="Glutathione_S-Trfase_N"/>
</dbReference>
<dbReference type="Gene3D" id="3.40.30.10">
    <property type="entry name" value="Glutaredoxin"/>
    <property type="match status" value="1"/>
</dbReference>